<dbReference type="OrthoDB" id="9815676at2"/>
<dbReference type="Gene3D" id="1.10.10.10">
    <property type="entry name" value="Winged helix-like DNA-binding domain superfamily/Winged helix DNA-binding domain"/>
    <property type="match status" value="1"/>
</dbReference>
<dbReference type="STRING" id="1121939.L861_22470"/>
<evidence type="ECO:0000256" key="2">
    <source>
        <dbReference type="ARBA" id="ARBA00023015"/>
    </source>
</evidence>
<sequence>MANSDGLDLNGLPIFVALVEAGSFTAAAERLGCTKTRVSLQIRQLEERLGVALFHRTTRRVNLTQAGESFYRECRPLLDGLGEAVSIVESHRHTLRGELRITAPEGYAAQVIGSAVVKFSAEHPELAIELRSDDRVSDMIKEGIDLAIRAGWLRDSSLRSSRLGSFRQYVVSSPVYLERHGIPRQPEELSRLDWVAFTRLPSPLTWTFRKEQEERKVQVHARLKANSAGALSTLLAAGAGVSVLADTPADAEIRAGRLVRILEDWSLPEGGVHAVYPPGRHVPAKVRVFVDFLRDYLGKH</sequence>
<dbReference type="GO" id="GO:0043565">
    <property type="term" value="F:sequence-specific DNA binding"/>
    <property type="evidence" value="ECO:0007669"/>
    <property type="project" value="TreeGrafter"/>
</dbReference>
<dbReference type="CDD" id="cd08422">
    <property type="entry name" value="PBP2_CrgA_like"/>
    <property type="match status" value="1"/>
</dbReference>
<dbReference type="AlphaFoldDB" id="S2KLQ1"/>
<comment type="caution">
    <text evidence="6">The sequence shown here is derived from an EMBL/GenBank/DDBJ whole genome shotgun (WGS) entry which is preliminary data.</text>
</comment>
<dbReference type="InterPro" id="IPR036390">
    <property type="entry name" value="WH_DNA-bd_sf"/>
</dbReference>
<dbReference type="InterPro" id="IPR000847">
    <property type="entry name" value="LysR_HTH_N"/>
</dbReference>
<keyword evidence="4" id="KW-0804">Transcription</keyword>
<evidence type="ECO:0000256" key="1">
    <source>
        <dbReference type="ARBA" id="ARBA00009437"/>
    </source>
</evidence>
<dbReference type="eggNOG" id="COG0583">
    <property type="taxonomic scope" value="Bacteria"/>
</dbReference>
<name>S2KLQ1_LITA3</name>
<keyword evidence="2" id="KW-0805">Transcription regulation</keyword>
<evidence type="ECO:0000256" key="4">
    <source>
        <dbReference type="ARBA" id="ARBA00023163"/>
    </source>
</evidence>
<dbReference type="PANTHER" id="PTHR30537:SF66">
    <property type="entry name" value="IRON-REGULATED VIRULENCE REGULATORY PROTEIN IRGB"/>
    <property type="match status" value="1"/>
</dbReference>
<dbReference type="PATRIC" id="fig|1121939.11.peg.1501"/>
<dbReference type="InterPro" id="IPR058163">
    <property type="entry name" value="LysR-type_TF_proteobact-type"/>
</dbReference>
<proteinExistence type="inferred from homology"/>
<dbReference type="GO" id="GO:0006351">
    <property type="term" value="P:DNA-templated transcription"/>
    <property type="evidence" value="ECO:0007669"/>
    <property type="project" value="TreeGrafter"/>
</dbReference>
<evidence type="ECO:0000256" key="3">
    <source>
        <dbReference type="ARBA" id="ARBA00023125"/>
    </source>
</evidence>
<organism evidence="6 7">
    <name type="scientific">Litchfieldella anticariensis (strain DSM 16096 / CECT 5854 / CIP 108499 / LMG 22089 / FP35)</name>
    <name type="common">Halomonas anticariensis</name>
    <dbReference type="NCBI Taxonomy" id="1121939"/>
    <lineage>
        <taxon>Bacteria</taxon>
        <taxon>Pseudomonadati</taxon>
        <taxon>Pseudomonadota</taxon>
        <taxon>Gammaproteobacteria</taxon>
        <taxon>Oceanospirillales</taxon>
        <taxon>Halomonadaceae</taxon>
        <taxon>Litchfieldella</taxon>
    </lineage>
</organism>
<accession>S2KLQ1</accession>
<dbReference type="FunFam" id="1.10.10.10:FF:000001">
    <property type="entry name" value="LysR family transcriptional regulator"/>
    <property type="match status" value="1"/>
</dbReference>
<protein>
    <recommendedName>
        <fullName evidence="5">HTH lysR-type domain-containing protein</fullName>
    </recommendedName>
</protein>
<evidence type="ECO:0000313" key="7">
    <source>
        <dbReference type="Proteomes" id="UP000014463"/>
    </source>
</evidence>
<comment type="similarity">
    <text evidence="1">Belongs to the LysR transcriptional regulatory family.</text>
</comment>
<dbReference type="Pfam" id="PF03466">
    <property type="entry name" value="LysR_substrate"/>
    <property type="match status" value="1"/>
</dbReference>
<dbReference type="GO" id="GO:0003700">
    <property type="term" value="F:DNA-binding transcription factor activity"/>
    <property type="evidence" value="ECO:0007669"/>
    <property type="project" value="InterPro"/>
</dbReference>
<keyword evidence="7" id="KW-1185">Reference proteome</keyword>
<dbReference type="InterPro" id="IPR005119">
    <property type="entry name" value="LysR_subst-bd"/>
</dbReference>
<keyword evidence="3" id="KW-0238">DNA-binding</keyword>
<dbReference type="Gene3D" id="3.40.190.290">
    <property type="match status" value="1"/>
</dbReference>
<dbReference type="EMBL" id="ASTJ01000022">
    <property type="protein sequence ID" value="EPC03077.1"/>
    <property type="molecule type" value="Genomic_DNA"/>
</dbReference>
<dbReference type="SUPFAM" id="SSF46785">
    <property type="entry name" value="Winged helix' DNA-binding domain"/>
    <property type="match status" value="1"/>
</dbReference>
<dbReference type="PROSITE" id="PS50931">
    <property type="entry name" value="HTH_LYSR"/>
    <property type="match status" value="1"/>
</dbReference>
<dbReference type="PRINTS" id="PR00039">
    <property type="entry name" value="HTHLYSR"/>
</dbReference>
<feature type="domain" description="HTH lysR-type" evidence="5">
    <location>
        <begin position="7"/>
        <end position="64"/>
    </location>
</feature>
<dbReference type="InterPro" id="IPR036388">
    <property type="entry name" value="WH-like_DNA-bd_sf"/>
</dbReference>
<dbReference type="Proteomes" id="UP000014463">
    <property type="component" value="Unassembled WGS sequence"/>
</dbReference>
<dbReference type="Pfam" id="PF00126">
    <property type="entry name" value="HTH_1"/>
    <property type="match status" value="1"/>
</dbReference>
<gene>
    <name evidence="6" type="ORF">L861_22470</name>
</gene>
<reference evidence="6 7" key="1">
    <citation type="journal article" date="2013" name="Genome Announc.">
        <title>Draft genome sequence of the moderately halophilic gammaproteobacterium Halomonas anticariensis FP35.</title>
        <authorList>
            <person name="Tahrioui A."/>
            <person name="Quesada E."/>
            <person name="Llamas I."/>
        </authorList>
    </citation>
    <scope>NUCLEOTIDE SEQUENCE [LARGE SCALE GENOMIC DNA]</scope>
    <source>
        <strain evidence="7">DSM 16096 / CECT 5854 / LMG 22089 / FP35</strain>
    </source>
</reference>
<evidence type="ECO:0000259" key="5">
    <source>
        <dbReference type="PROSITE" id="PS50931"/>
    </source>
</evidence>
<dbReference type="PANTHER" id="PTHR30537">
    <property type="entry name" value="HTH-TYPE TRANSCRIPTIONAL REGULATOR"/>
    <property type="match status" value="1"/>
</dbReference>
<dbReference type="RefSeq" id="WP_016415999.1">
    <property type="nucleotide sequence ID" value="NZ_KE332388.1"/>
</dbReference>
<dbReference type="SUPFAM" id="SSF53850">
    <property type="entry name" value="Periplasmic binding protein-like II"/>
    <property type="match status" value="1"/>
</dbReference>
<evidence type="ECO:0000313" key="6">
    <source>
        <dbReference type="EMBL" id="EPC03077.1"/>
    </source>
</evidence>